<dbReference type="InterPro" id="IPR000515">
    <property type="entry name" value="MetI-like"/>
</dbReference>
<dbReference type="CDD" id="cd06261">
    <property type="entry name" value="TM_PBP2"/>
    <property type="match status" value="1"/>
</dbReference>
<name>A0A081BMM3_9BACT</name>
<dbReference type="EMBL" id="DF820457">
    <property type="protein sequence ID" value="GAK51639.1"/>
    <property type="molecule type" value="Genomic_DNA"/>
</dbReference>
<keyword evidence="2 5" id="KW-0812">Transmembrane</keyword>
<evidence type="ECO:0000256" key="4">
    <source>
        <dbReference type="ARBA" id="ARBA00023136"/>
    </source>
</evidence>
<dbReference type="InterPro" id="IPR025966">
    <property type="entry name" value="OppC_N"/>
</dbReference>
<evidence type="ECO:0000313" key="7">
    <source>
        <dbReference type="EMBL" id="GAK51639.1"/>
    </source>
</evidence>
<dbReference type="Gene3D" id="1.10.3720.10">
    <property type="entry name" value="MetI-like"/>
    <property type="match status" value="1"/>
</dbReference>
<dbReference type="PROSITE" id="PS50928">
    <property type="entry name" value="ABC_TM1"/>
    <property type="match status" value="1"/>
</dbReference>
<keyword evidence="8" id="KW-1185">Reference proteome</keyword>
<dbReference type="AlphaFoldDB" id="A0A081BMM3"/>
<feature type="transmembrane region" description="Helical" evidence="5">
    <location>
        <begin position="56"/>
        <end position="77"/>
    </location>
</feature>
<feature type="transmembrane region" description="Helical" evidence="5">
    <location>
        <begin position="186"/>
        <end position="214"/>
    </location>
</feature>
<organism evidence="7">
    <name type="scientific">Candidatus Moduliflexus flocculans</name>
    <dbReference type="NCBI Taxonomy" id="1499966"/>
    <lineage>
        <taxon>Bacteria</taxon>
        <taxon>Candidatus Moduliflexota</taxon>
        <taxon>Candidatus Moduliflexia</taxon>
        <taxon>Candidatus Moduliflexales</taxon>
        <taxon>Candidatus Moduliflexaceae</taxon>
    </lineage>
</organism>
<sequence length="392" mass="43547">MKTLQEQSAALRDLYQRQKAVETDIAAESQELAAGDAVYAASQWQLIWRKFKRNRAAIIGGIVILLFYLAAIFADFLSPYTVEERLTQYSYMPPQPVHFFNQGKLGLFVYKMKTGRDPKTLKKVFETDKSVAIPIKFFHRGKPYKLMGLFPTNMHLFGVQEGPVCLLGTDGQGRDMLSRVLIGSQLSLSVGLIGVFLSLLLGAVLGIASGYYGGWIDDLIQRAIEVVRSFPSIPLWMALTAALPAHWPPVRTYFTITIILSLIGWTWLARQLRGKVLALREEDFVMAARLLGASDVWVIFKHLIPATFSHIIVIATLSMPAMILAESSLSFLGLGLRPPLTSWGVLLKEAQNIQSLVLYPWLLLPGAFVAVSILAFNFLGDGLRDAADPYTV</sequence>
<accession>A0A081BMM3</accession>
<dbReference type="SUPFAM" id="SSF161098">
    <property type="entry name" value="MetI-like"/>
    <property type="match status" value="1"/>
</dbReference>
<comment type="subcellular location">
    <subcellularLocation>
        <location evidence="5">Cell membrane</location>
        <topology evidence="5">Multi-pass membrane protein</topology>
    </subcellularLocation>
    <subcellularLocation>
        <location evidence="1">Membrane</location>
        <topology evidence="1">Multi-pass membrane protein</topology>
    </subcellularLocation>
</comment>
<dbReference type="InterPro" id="IPR035906">
    <property type="entry name" value="MetI-like_sf"/>
</dbReference>
<comment type="similarity">
    <text evidence="5">Belongs to the binding-protein-dependent transport system permease family.</text>
</comment>
<evidence type="ECO:0000256" key="5">
    <source>
        <dbReference type="RuleBase" id="RU363032"/>
    </source>
</evidence>
<keyword evidence="4 5" id="KW-0472">Membrane</keyword>
<gene>
    <name evidence="7" type="ORF">U14_02884</name>
</gene>
<feature type="transmembrane region" description="Helical" evidence="5">
    <location>
        <begin position="226"/>
        <end position="247"/>
    </location>
</feature>
<reference evidence="7" key="1">
    <citation type="journal article" date="2015" name="PeerJ">
        <title>First genomic representation of candidate bacterial phylum KSB3 points to enhanced environmental sensing as a trigger of wastewater bulking.</title>
        <authorList>
            <person name="Sekiguchi Y."/>
            <person name="Ohashi A."/>
            <person name="Parks D.H."/>
            <person name="Yamauchi T."/>
            <person name="Tyson G.W."/>
            <person name="Hugenholtz P."/>
        </authorList>
    </citation>
    <scope>NUCLEOTIDE SEQUENCE [LARGE SCALE GENOMIC DNA]</scope>
</reference>
<dbReference type="PANTHER" id="PTHR43839">
    <property type="entry name" value="OPPC IN A BINDING PROTEIN-DEPENDENT TRANSPORT SYSTEM"/>
    <property type="match status" value="1"/>
</dbReference>
<dbReference type="GO" id="GO:0005886">
    <property type="term" value="C:plasma membrane"/>
    <property type="evidence" value="ECO:0007669"/>
    <property type="project" value="UniProtKB-SubCell"/>
</dbReference>
<protein>
    <submittedName>
        <fullName evidence="7">Binding-protein-dependent transport systems inner membrane component</fullName>
    </submittedName>
</protein>
<dbReference type="PANTHER" id="PTHR43839:SF3">
    <property type="entry name" value="OLIGOPEPTIDE ABC TRANSPORTER, PERMEASE PROTEIN"/>
    <property type="match status" value="1"/>
</dbReference>
<proteinExistence type="inferred from homology"/>
<evidence type="ECO:0000256" key="2">
    <source>
        <dbReference type="ARBA" id="ARBA00022692"/>
    </source>
</evidence>
<evidence type="ECO:0000256" key="3">
    <source>
        <dbReference type="ARBA" id="ARBA00022989"/>
    </source>
</evidence>
<dbReference type="Proteomes" id="UP000030700">
    <property type="component" value="Unassembled WGS sequence"/>
</dbReference>
<evidence type="ECO:0000256" key="1">
    <source>
        <dbReference type="ARBA" id="ARBA00004141"/>
    </source>
</evidence>
<feature type="domain" description="ABC transmembrane type-1" evidence="6">
    <location>
        <begin position="184"/>
        <end position="380"/>
    </location>
</feature>
<dbReference type="STRING" id="1499966.U14_02884"/>
<feature type="transmembrane region" description="Helical" evidence="5">
    <location>
        <begin position="356"/>
        <end position="379"/>
    </location>
</feature>
<evidence type="ECO:0000259" key="6">
    <source>
        <dbReference type="PROSITE" id="PS50928"/>
    </source>
</evidence>
<feature type="transmembrane region" description="Helical" evidence="5">
    <location>
        <begin position="253"/>
        <end position="272"/>
    </location>
</feature>
<dbReference type="GO" id="GO:0055085">
    <property type="term" value="P:transmembrane transport"/>
    <property type="evidence" value="ECO:0007669"/>
    <property type="project" value="InterPro"/>
</dbReference>
<feature type="transmembrane region" description="Helical" evidence="5">
    <location>
        <begin position="310"/>
        <end position="336"/>
    </location>
</feature>
<evidence type="ECO:0000313" key="8">
    <source>
        <dbReference type="Proteomes" id="UP000030700"/>
    </source>
</evidence>
<keyword evidence="3 5" id="KW-1133">Transmembrane helix</keyword>
<dbReference type="Pfam" id="PF00528">
    <property type="entry name" value="BPD_transp_1"/>
    <property type="match status" value="1"/>
</dbReference>
<dbReference type="HOGENOM" id="CLU_028518_1_0_0"/>
<dbReference type="Pfam" id="PF12911">
    <property type="entry name" value="OppC_N"/>
    <property type="match status" value="1"/>
</dbReference>
<keyword evidence="5" id="KW-0813">Transport</keyword>